<sequence length="175" mass="19383">MFTKINNLWRRLVRRRDDATQQERDAHAVLVDNGKSLAHDGSAPPLECGCSPVACAQGKKYSFESNATNNFYAQWAATAPPRQADKFYPREQRSSAHSTAAASTCTLERAGAIRKAKTWMASCEEMQRSGTARGPEEPIAGEWFDRLDAAEEDEDLSRILKVQGRQEAVQLPSPA</sequence>
<name>A0A9P9WNU3_9PEZI</name>
<dbReference type="AlphaFoldDB" id="A0A9P9WNU3"/>
<gene>
    <name evidence="1" type="ORF">JX265_005484</name>
</gene>
<protein>
    <submittedName>
        <fullName evidence="1">Uncharacterized protein</fullName>
    </submittedName>
</protein>
<evidence type="ECO:0000313" key="1">
    <source>
        <dbReference type="EMBL" id="KAI1872604.1"/>
    </source>
</evidence>
<comment type="caution">
    <text evidence="1">The sequence shown here is derived from an EMBL/GenBank/DDBJ whole genome shotgun (WGS) entry which is preliminary data.</text>
</comment>
<reference evidence="1" key="1">
    <citation type="submission" date="2021-03" db="EMBL/GenBank/DDBJ databases">
        <title>Revisited historic fungal species revealed as producer of novel bioactive compounds through whole genome sequencing and comparative genomics.</title>
        <authorList>
            <person name="Vignolle G.A."/>
            <person name="Hochenegger N."/>
            <person name="Mach R.L."/>
            <person name="Mach-Aigner A.R."/>
            <person name="Javad Rahimi M."/>
            <person name="Salim K.A."/>
            <person name="Chan C.M."/>
            <person name="Lim L.B.L."/>
            <person name="Cai F."/>
            <person name="Druzhinina I.S."/>
            <person name="U'Ren J.M."/>
            <person name="Derntl C."/>
        </authorList>
    </citation>
    <scope>NUCLEOTIDE SEQUENCE</scope>
    <source>
        <strain evidence="1">TUCIM 5799</strain>
    </source>
</reference>
<dbReference type="Proteomes" id="UP000829685">
    <property type="component" value="Unassembled WGS sequence"/>
</dbReference>
<proteinExistence type="predicted"/>
<keyword evidence="2" id="KW-1185">Reference proteome</keyword>
<accession>A0A9P9WNU3</accession>
<dbReference type="EMBL" id="JAFIMR010000011">
    <property type="protein sequence ID" value="KAI1872604.1"/>
    <property type="molecule type" value="Genomic_DNA"/>
</dbReference>
<evidence type="ECO:0000313" key="2">
    <source>
        <dbReference type="Proteomes" id="UP000829685"/>
    </source>
</evidence>
<organism evidence="1 2">
    <name type="scientific">Neoarthrinium moseri</name>
    <dbReference type="NCBI Taxonomy" id="1658444"/>
    <lineage>
        <taxon>Eukaryota</taxon>
        <taxon>Fungi</taxon>
        <taxon>Dikarya</taxon>
        <taxon>Ascomycota</taxon>
        <taxon>Pezizomycotina</taxon>
        <taxon>Sordariomycetes</taxon>
        <taxon>Xylariomycetidae</taxon>
        <taxon>Amphisphaeriales</taxon>
        <taxon>Apiosporaceae</taxon>
        <taxon>Neoarthrinium</taxon>
    </lineage>
</organism>